<comment type="caution">
    <text evidence="2">The sequence shown here is derived from an EMBL/GenBank/DDBJ whole genome shotgun (WGS) entry which is preliminary data.</text>
</comment>
<dbReference type="Proteomes" id="UP000238534">
    <property type="component" value="Unassembled WGS sequence"/>
</dbReference>
<dbReference type="RefSeq" id="WP_105683119.1">
    <property type="nucleotide sequence ID" value="NZ_JBBGZD010000002.1"/>
</dbReference>
<dbReference type="EMBL" id="PCPH01000003">
    <property type="protein sequence ID" value="PRB89620.1"/>
    <property type="molecule type" value="Genomic_DNA"/>
</dbReference>
<dbReference type="AlphaFoldDB" id="A0A2S9CS87"/>
<evidence type="ECO:0000313" key="4">
    <source>
        <dbReference type="Proteomes" id="UP000238325"/>
    </source>
</evidence>
<evidence type="ECO:0000256" key="1">
    <source>
        <dbReference type="SAM" id="Phobius"/>
    </source>
</evidence>
<protein>
    <submittedName>
        <fullName evidence="2">Uncharacterized protein</fullName>
    </submittedName>
</protein>
<feature type="transmembrane region" description="Helical" evidence="1">
    <location>
        <begin position="85"/>
        <end position="103"/>
    </location>
</feature>
<feature type="transmembrane region" description="Helical" evidence="1">
    <location>
        <begin position="62"/>
        <end position="80"/>
    </location>
</feature>
<feature type="transmembrane region" description="Helical" evidence="1">
    <location>
        <begin position="109"/>
        <end position="128"/>
    </location>
</feature>
<keyword evidence="1" id="KW-0812">Transmembrane</keyword>
<accession>A0A2S9CS87</accession>
<dbReference type="Proteomes" id="UP000238325">
    <property type="component" value="Unassembled WGS sequence"/>
</dbReference>
<evidence type="ECO:0000313" key="5">
    <source>
        <dbReference type="Proteomes" id="UP000238534"/>
    </source>
</evidence>
<feature type="transmembrane region" description="Helical" evidence="1">
    <location>
        <begin position="12"/>
        <end position="32"/>
    </location>
</feature>
<evidence type="ECO:0000313" key="3">
    <source>
        <dbReference type="EMBL" id="PRB89620.1"/>
    </source>
</evidence>
<dbReference type="OrthoDB" id="1264840at2"/>
<evidence type="ECO:0000313" key="2">
    <source>
        <dbReference type="EMBL" id="PRB83378.1"/>
    </source>
</evidence>
<keyword evidence="4" id="KW-1185">Reference proteome</keyword>
<reference evidence="4 5" key="1">
    <citation type="submission" date="2017-09" db="EMBL/GenBank/DDBJ databases">
        <title>Genomic, metabolic, and phenotypic characteristics of bacterial isolates from the natural microbiome of the model nematode Caenorhabditis elegans.</title>
        <authorList>
            <person name="Zimmermann J."/>
            <person name="Obeng N."/>
            <person name="Yang W."/>
            <person name="Obeng O."/>
            <person name="Kissoyan K."/>
            <person name="Pees B."/>
            <person name="Dirksen P."/>
            <person name="Hoppner M."/>
            <person name="Franke A."/>
            <person name="Rosenstiel P."/>
            <person name="Leippe M."/>
            <person name="Dierking K."/>
            <person name="Kaleta C."/>
            <person name="Schulenburg H."/>
        </authorList>
    </citation>
    <scope>NUCLEOTIDE SEQUENCE [LARGE SCALE GENOMIC DNA]</scope>
    <source>
        <strain evidence="2 5">MYb25</strain>
        <strain evidence="3 4">MYb44</strain>
    </source>
</reference>
<proteinExistence type="predicted"/>
<dbReference type="EMBL" id="PCPP01000002">
    <property type="protein sequence ID" value="PRB83378.1"/>
    <property type="molecule type" value="Genomic_DNA"/>
</dbReference>
<organism evidence="2 5">
    <name type="scientific">Chryseobacterium culicis</name>
    <dbReference type="NCBI Taxonomy" id="680127"/>
    <lineage>
        <taxon>Bacteria</taxon>
        <taxon>Pseudomonadati</taxon>
        <taxon>Bacteroidota</taxon>
        <taxon>Flavobacteriia</taxon>
        <taxon>Flavobacteriales</taxon>
        <taxon>Weeksellaceae</taxon>
        <taxon>Chryseobacterium group</taxon>
        <taxon>Chryseobacterium</taxon>
    </lineage>
</organism>
<keyword evidence="1" id="KW-0472">Membrane</keyword>
<name>A0A2S9CS87_CHRCI</name>
<sequence length="134" mass="16174">MKSKLNRISLFWKIWICHIFIYFPIRALFFLFQLDEAPDFTQIVKSILISPFAGIYGLFDKFPLVILLQMLVMFFINAVISSKKILPYLLITFATHILFYAFDIYDMDYFKPFLYSFFIFLPIFLFIFRKNLKN</sequence>
<gene>
    <name evidence="2" type="ORF">CQ022_14800</name>
    <name evidence="3" type="ORF">CQ033_13695</name>
</gene>
<keyword evidence="1" id="KW-1133">Transmembrane helix</keyword>